<dbReference type="PANTHER" id="PTHR47926:SF357">
    <property type="entry name" value="PENTATRICOPEPTIDE REPEAT-CONTAINING PROTEIN"/>
    <property type="match status" value="1"/>
</dbReference>
<sequence length="866" mass="95714">MIALVMTSKNAILLRRCFATLVPSVANPLPAAAIPPFSSQRGTEEALAGRSFVSVLGTCSGSAGLQRGKQVHAQSVVRGISRSGHLGPKLLGMYVLCGDFLAAKDCFYRLEEVPGSAPWNWMIRGLAELGWFGLALSFYFKMLGCGIYPDRYTYPFVIKACESMRKAVSHKLVQGMIDLMGGEVDMFVASSVIKFYAENGCIGDAWNLFDKMPHKDCVLWNVMLNGYLKNGDSQNAVRVFMEMRNGEIKPNSVTFAGILSVCALEGMIGFGSQLHGLAFRCALDLDSPVANTLLAMYSKCRCLNEARKLFDLMLQHDVVTWNAIISGYVQNGLMGEALLLFTEMLNCGVKPDSITFSSLLPSITESANLKHAKEVHGYVMRNGVPLDVFLKSALIDVYFKCRNVKLAYKLFKKETVTHDVVIYTAMISGYVLNGMNSDAIEIFRLLLDRKLNPNSVTLASILPACAGLASLKLGKELHGYVLKRGLEGRCYVSSAIMDMYAKCGQLDIAHQIFKSMSEKDVVCWNSMITNFSQNGKPEVAIQLFREMGLNGIKCDSVSISSSLSACASLPALYHGKEIHGYMTRCLFCHDIYAETALIDMYAKCGHLEFARRVFDMVDEKNEVSWNSMIAAYGSHGLLSECLSLFYEMQENGIQPDDVTFLTIISACGHVGQIDEGIQLFQCMTEKYGIRAKMEHFACMVDLFGRAGRLDEAFKTIKSMPFSPDAGVWGTLLGACHLYGNVDLAEVASRYLFEMEPENSGYYVLFSNVHAGAGHWGGALGARSLMKERGVKKVPGRSWIEVDNMTHVFVAADETHLQSAHIYSMLEILLSELRKEGYVTQQYIPRHPQTEGINALEKVSLCQIHST</sequence>
<dbReference type="PROSITE" id="PS51375">
    <property type="entry name" value="PPR"/>
    <property type="match status" value="7"/>
</dbReference>
<dbReference type="InterPro" id="IPR046960">
    <property type="entry name" value="PPR_At4g14850-like_plant"/>
</dbReference>
<dbReference type="FunCoup" id="A0A059CNW5">
    <property type="interactions" value="400"/>
</dbReference>
<evidence type="ECO:0000313" key="3">
    <source>
        <dbReference type="EMBL" id="KCW79881.1"/>
    </source>
</evidence>
<dbReference type="FunFam" id="1.25.40.10:FF:000351">
    <property type="entry name" value="Pentatricopeptide repeat-containing protein"/>
    <property type="match status" value="2"/>
</dbReference>
<feature type="repeat" description="PPR" evidence="2">
    <location>
        <begin position="317"/>
        <end position="351"/>
    </location>
</feature>
<name>A0A059CNW5_EUCGR</name>
<reference evidence="3" key="1">
    <citation type="submission" date="2013-07" db="EMBL/GenBank/DDBJ databases">
        <title>The genome of Eucalyptus grandis.</title>
        <authorList>
            <person name="Schmutz J."/>
            <person name="Hayes R."/>
            <person name="Myburg A."/>
            <person name="Tuskan G."/>
            <person name="Grattapaglia D."/>
            <person name="Rokhsar D.S."/>
        </authorList>
    </citation>
    <scope>NUCLEOTIDE SEQUENCE</scope>
    <source>
        <tissue evidence="3">Leaf extractions</tissue>
    </source>
</reference>
<dbReference type="FunFam" id="1.25.40.10:FF:000031">
    <property type="entry name" value="Pentatricopeptide repeat-containing protein mitochondrial"/>
    <property type="match status" value="1"/>
</dbReference>
<dbReference type="eggNOG" id="KOG4197">
    <property type="taxonomic scope" value="Eukaryota"/>
</dbReference>
<dbReference type="InParanoid" id="A0A059CNW5"/>
<dbReference type="AlphaFoldDB" id="A0A059CNW5"/>
<feature type="repeat" description="PPR" evidence="2">
    <location>
        <begin position="216"/>
        <end position="250"/>
    </location>
</feature>
<dbReference type="GO" id="GO:0009451">
    <property type="term" value="P:RNA modification"/>
    <property type="evidence" value="ECO:0007669"/>
    <property type="project" value="InterPro"/>
</dbReference>
<dbReference type="InterPro" id="IPR011990">
    <property type="entry name" value="TPR-like_helical_dom_sf"/>
</dbReference>
<dbReference type="PANTHER" id="PTHR47926">
    <property type="entry name" value="PENTATRICOPEPTIDE REPEAT-CONTAINING PROTEIN"/>
    <property type="match status" value="1"/>
</dbReference>
<dbReference type="InterPro" id="IPR046848">
    <property type="entry name" value="E_motif"/>
</dbReference>
<dbReference type="FunFam" id="1.25.40.10:FF:000682">
    <property type="entry name" value="Pentatricopeptide repeat-containing protein At3g16610"/>
    <property type="match status" value="1"/>
</dbReference>
<proteinExistence type="predicted"/>
<evidence type="ECO:0008006" key="4">
    <source>
        <dbReference type="Google" id="ProtNLM"/>
    </source>
</evidence>
<dbReference type="FunFam" id="1.25.40.10:FF:000436">
    <property type="entry name" value="Pentatricopeptide repeat-containing protein At5g39350 family"/>
    <property type="match status" value="1"/>
</dbReference>
<dbReference type="OMA" id="GYIPMPD"/>
<dbReference type="KEGG" id="egr:104436712"/>
<accession>A0A059CNW5</accession>
<feature type="repeat" description="PPR" evidence="2">
    <location>
        <begin position="419"/>
        <end position="453"/>
    </location>
</feature>
<dbReference type="EMBL" id="KK198755">
    <property type="protein sequence ID" value="KCW79881.1"/>
    <property type="molecule type" value="Genomic_DNA"/>
</dbReference>
<feature type="repeat" description="PPR" evidence="2">
    <location>
        <begin position="115"/>
        <end position="149"/>
    </location>
</feature>
<dbReference type="Pfam" id="PF13041">
    <property type="entry name" value="PPR_2"/>
    <property type="match status" value="5"/>
</dbReference>
<gene>
    <name evidence="3" type="ORF">EUGRSUZ_C01234</name>
</gene>
<feature type="repeat" description="PPR" evidence="2">
    <location>
        <begin position="656"/>
        <end position="686"/>
    </location>
</feature>
<dbReference type="GO" id="GO:0003723">
    <property type="term" value="F:RNA binding"/>
    <property type="evidence" value="ECO:0007669"/>
    <property type="project" value="InterPro"/>
</dbReference>
<dbReference type="FunFam" id="1.25.40.10:FF:000366">
    <property type="entry name" value="Pentatricopeptide (PPR) repeat-containing protein"/>
    <property type="match status" value="1"/>
</dbReference>
<dbReference type="InterPro" id="IPR002885">
    <property type="entry name" value="PPR_rpt"/>
</dbReference>
<dbReference type="Pfam" id="PF01535">
    <property type="entry name" value="PPR"/>
    <property type="match status" value="4"/>
</dbReference>
<dbReference type="NCBIfam" id="TIGR00756">
    <property type="entry name" value="PPR"/>
    <property type="match status" value="9"/>
</dbReference>
<keyword evidence="1" id="KW-0677">Repeat</keyword>
<feature type="repeat" description="PPR" evidence="2">
    <location>
        <begin position="621"/>
        <end position="655"/>
    </location>
</feature>
<feature type="repeat" description="PPR" evidence="2">
    <location>
        <begin position="520"/>
        <end position="554"/>
    </location>
</feature>
<dbReference type="Gramene" id="KCW79881">
    <property type="protein sequence ID" value="KCW79881"/>
    <property type="gene ID" value="EUGRSUZ_C01234"/>
</dbReference>
<organism evidence="3">
    <name type="scientific">Eucalyptus grandis</name>
    <name type="common">Flooded gum</name>
    <dbReference type="NCBI Taxonomy" id="71139"/>
    <lineage>
        <taxon>Eukaryota</taxon>
        <taxon>Viridiplantae</taxon>
        <taxon>Streptophyta</taxon>
        <taxon>Embryophyta</taxon>
        <taxon>Tracheophyta</taxon>
        <taxon>Spermatophyta</taxon>
        <taxon>Magnoliopsida</taxon>
        <taxon>eudicotyledons</taxon>
        <taxon>Gunneridae</taxon>
        <taxon>Pentapetalae</taxon>
        <taxon>rosids</taxon>
        <taxon>malvids</taxon>
        <taxon>Myrtales</taxon>
        <taxon>Myrtaceae</taxon>
        <taxon>Myrtoideae</taxon>
        <taxon>Eucalypteae</taxon>
        <taxon>Eucalyptus</taxon>
    </lineage>
</organism>
<dbReference type="OrthoDB" id="730395at2759"/>
<evidence type="ECO:0000256" key="1">
    <source>
        <dbReference type="ARBA" id="ARBA00022737"/>
    </source>
</evidence>
<dbReference type="Gene3D" id="1.25.40.10">
    <property type="entry name" value="Tetratricopeptide repeat domain"/>
    <property type="match status" value="5"/>
</dbReference>
<protein>
    <recommendedName>
        <fullName evidence="4">DYW domain-containing protein</fullName>
    </recommendedName>
</protein>
<dbReference type="Pfam" id="PF20431">
    <property type="entry name" value="E_motif"/>
    <property type="match status" value="1"/>
</dbReference>
<evidence type="ECO:0000256" key="2">
    <source>
        <dbReference type="PROSITE-ProRule" id="PRU00708"/>
    </source>
</evidence>